<dbReference type="SUPFAM" id="SSF53649">
    <property type="entry name" value="Alkaline phosphatase-like"/>
    <property type="match status" value="1"/>
</dbReference>
<dbReference type="AlphaFoldDB" id="A0A1P8WCZ0"/>
<dbReference type="Pfam" id="PF07394">
    <property type="entry name" value="DUF1501"/>
    <property type="match status" value="1"/>
</dbReference>
<gene>
    <name evidence="1" type="ORF">Fuma_01526</name>
</gene>
<sequence length="478" mass="52126">MIQSSFATEMLRRTFLRQSGVGVGAAAFSSLLANDAAAANSRTNAHGGLPGFPELPPRVKRVIFLCMAGGPSHLETFDYKPTLEKMDGKPMPASYTAGQPIAQLQGQELKCLRPLTKFVPSGKSGLPISEYLPYHQKMADDICVVKSMVTEQINHDPAHTFMNTGTALSGRPSMGAWVNYGLGSKCQDLPGFVVMTSVGGRNPQPIASRQWASGFLPSRYQGVEFNATGAPVHYLDSPPGVPMDQQKKLIDTIGALNRHRNQTLQSPELDTRIAAYEMAFRMQMSVPELVDMSNEPKHVLDMYGATPGDGSYASNCLLARKLAERGVRFIHLYHRGWDHHGGLQKYMDICCGLTDRATWALVQDLKQRGMLEDTMIIWGGEFGRTPMFQGKGGAGRDHHIKGFSMWLAGGGINGGTSYGNTDELGYNAVEDVVNVRDLHATMLHMLGINAQRFSVPFQGLDTRLTGVEEAHVVDGILG</sequence>
<keyword evidence="2" id="KW-1185">Reference proteome</keyword>
<accession>A0A1P8WCZ0</accession>
<dbReference type="EMBL" id="CP017641">
    <property type="protein sequence ID" value="APZ91928.1"/>
    <property type="molecule type" value="Genomic_DNA"/>
</dbReference>
<dbReference type="InterPro" id="IPR010869">
    <property type="entry name" value="DUF1501"/>
</dbReference>
<dbReference type="PROSITE" id="PS51318">
    <property type="entry name" value="TAT"/>
    <property type="match status" value="1"/>
</dbReference>
<protein>
    <recommendedName>
        <fullName evidence="3">Sulfatase</fullName>
    </recommendedName>
</protein>
<organism evidence="1 2">
    <name type="scientific">Fuerstiella marisgermanici</name>
    <dbReference type="NCBI Taxonomy" id="1891926"/>
    <lineage>
        <taxon>Bacteria</taxon>
        <taxon>Pseudomonadati</taxon>
        <taxon>Planctomycetota</taxon>
        <taxon>Planctomycetia</taxon>
        <taxon>Planctomycetales</taxon>
        <taxon>Planctomycetaceae</taxon>
        <taxon>Fuerstiella</taxon>
    </lineage>
</organism>
<proteinExistence type="predicted"/>
<dbReference type="RefSeq" id="WP_077023614.1">
    <property type="nucleotide sequence ID" value="NZ_CP017641.1"/>
</dbReference>
<dbReference type="Gene3D" id="3.40.720.10">
    <property type="entry name" value="Alkaline Phosphatase, subunit A"/>
    <property type="match status" value="1"/>
</dbReference>
<dbReference type="OrthoDB" id="127333at2"/>
<dbReference type="KEGG" id="fmr:Fuma_01526"/>
<reference evidence="1 2" key="1">
    <citation type="journal article" date="2016" name="Front. Microbiol.">
        <title>Fuerstia marisgermanicae gen. nov., sp. nov., an Unusual Member of the Phylum Planctomycetes from the German Wadden Sea.</title>
        <authorList>
            <person name="Kohn T."/>
            <person name="Heuer A."/>
            <person name="Jogler M."/>
            <person name="Vollmers J."/>
            <person name="Boedeker C."/>
            <person name="Bunk B."/>
            <person name="Rast P."/>
            <person name="Borchert D."/>
            <person name="Glockner I."/>
            <person name="Freese H.M."/>
            <person name="Klenk H.P."/>
            <person name="Overmann J."/>
            <person name="Kaster A.K."/>
            <person name="Rohde M."/>
            <person name="Wiegand S."/>
            <person name="Jogler C."/>
        </authorList>
    </citation>
    <scope>NUCLEOTIDE SEQUENCE [LARGE SCALE GENOMIC DNA]</scope>
    <source>
        <strain evidence="1 2">NH11</strain>
    </source>
</reference>
<dbReference type="InterPro" id="IPR017850">
    <property type="entry name" value="Alkaline_phosphatase_core_sf"/>
</dbReference>
<dbReference type="STRING" id="1891926.Fuma_01526"/>
<dbReference type="InterPro" id="IPR006311">
    <property type="entry name" value="TAT_signal"/>
</dbReference>
<dbReference type="PANTHER" id="PTHR43737:SF1">
    <property type="entry name" value="DUF1501 DOMAIN-CONTAINING PROTEIN"/>
    <property type="match status" value="1"/>
</dbReference>
<name>A0A1P8WCZ0_9PLAN</name>
<evidence type="ECO:0000313" key="2">
    <source>
        <dbReference type="Proteomes" id="UP000187735"/>
    </source>
</evidence>
<evidence type="ECO:0000313" key="1">
    <source>
        <dbReference type="EMBL" id="APZ91928.1"/>
    </source>
</evidence>
<dbReference type="PANTHER" id="PTHR43737">
    <property type="entry name" value="BLL7424 PROTEIN"/>
    <property type="match status" value="1"/>
</dbReference>
<evidence type="ECO:0008006" key="3">
    <source>
        <dbReference type="Google" id="ProtNLM"/>
    </source>
</evidence>
<dbReference type="Proteomes" id="UP000187735">
    <property type="component" value="Chromosome"/>
</dbReference>